<reference evidence="2 3" key="1">
    <citation type="journal article" date="2008" name="PLoS Genet.">
        <title>Genomic islands in the pathogenic filamentous fungus Aspergillus fumigatus.</title>
        <authorList>
            <person name="Fedorova N.D."/>
            <person name="Khaldi N."/>
            <person name="Joardar V.S."/>
            <person name="Maiti R."/>
            <person name="Amedeo P."/>
            <person name="Anderson M.J."/>
            <person name="Crabtree J."/>
            <person name="Silva J.C."/>
            <person name="Badger J.H."/>
            <person name="Albarraq A."/>
            <person name="Angiuoli S."/>
            <person name="Bussey H."/>
            <person name="Bowyer P."/>
            <person name="Cotty P.J."/>
            <person name="Dyer P.S."/>
            <person name="Egan A."/>
            <person name="Galens K."/>
            <person name="Fraser-Liggett C.M."/>
            <person name="Haas B.J."/>
            <person name="Inman J.M."/>
            <person name="Kent R."/>
            <person name="Lemieux S."/>
            <person name="Malavazi I."/>
            <person name="Orvis J."/>
            <person name="Roemer T."/>
            <person name="Ronning C.M."/>
            <person name="Sundaram J.P."/>
            <person name="Sutton G."/>
            <person name="Turner G."/>
            <person name="Venter J.C."/>
            <person name="White O.R."/>
            <person name="Whitty B.R."/>
            <person name="Youngman P."/>
            <person name="Wolfe K.H."/>
            <person name="Goldman G.H."/>
            <person name="Wortman J.R."/>
            <person name="Jiang B."/>
            <person name="Denning D.W."/>
            <person name="Nierman W.C."/>
        </authorList>
    </citation>
    <scope>NUCLEOTIDE SEQUENCE [LARGE SCALE GENOMIC DNA]</scope>
    <source>
        <strain evidence="3">ATCC 1007 / CBS 513.65 / DSM 816 / NCTC 3887 / NRRL 1</strain>
    </source>
</reference>
<dbReference type="RefSeq" id="XP_001268270.1">
    <property type="nucleotide sequence ID" value="XM_001268269.1"/>
</dbReference>
<evidence type="ECO:0000256" key="1">
    <source>
        <dbReference type="SAM" id="SignalP"/>
    </source>
</evidence>
<dbReference type="KEGG" id="act:ACLA_085390"/>
<feature type="chain" id="PRO_5002633459" evidence="1">
    <location>
        <begin position="19"/>
        <end position="65"/>
    </location>
</feature>
<dbReference type="EMBL" id="DS027060">
    <property type="protein sequence ID" value="EAW06844.1"/>
    <property type="molecule type" value="Genomic_DNA"/>
</dbReference>
<dbReference type="VEuPathDB" id="FungiDB:ACLA_085390"/>
<dbReference type="OrthoDB" id="4427631at2759"/>
<feature type="signal peptide" evidence="1">
    <location>
        <begin position="1"/>
        <end position="18"/>
    </location>
</feature>
<name>A1CU57_ASPCL</name>
<dbReference type="OMA" id="GNAQTEG"/>
<evidence type="ECO:0000313" key="2">
    <source>
        <dbReference type="EMBL" id="EAW06844.1"/>
    </source>
</evidence>
<dbReference type="Proteomes" id="UP000006701">
    <property type="component" value="Unassembled WGS sequence"/>
</dbReference>
<sequence length="65" mass="6360">MLFSRALILLATAVATCAAIPAIVPEGYVGAGGVAILNPDAGNAQTEGYVGAGGVAILNSDSKEE</sequence>
<gene>
    <name evidence="2" type="ORF">ACLA_085390</name>
</gene>
<accession>A1CU57</accession>
<keyword evidence="3" id="KW-1185">Reference proteome</keyword>
<dbReference type="HOGENOM" id="CLU_2849260_0_0_1"/>
<dbReference type="AlphaFoldDB" id="A1CU57"/>
<evidence type="ECO:0000313" key="3">
    <source>
        <dbReference type="Proteomes" id="UP000006701"/>
    </source>
</evidence>
<proteinExistence type="predicted"/>
<dbReference type="GeneID" id="4699756"/>
<keyword evidence="1" id="KW-0732">Signal</keyword>
<protein>
    <submittedName>
        <fullName evidence="2">Uncharacterized protein</fullName>
    </submittedName>
</protein>
<organism evidence="2 3">
    <name type="scientific">Aspergillus clavatus (strain ATCC 1007 / CBS 513.65 / DSM 816 / NCTC 3887 / NRRL 1 / QM 1276 / 107)</name>
    <dbReference type="NCBI Taxonomy" id="344612"/>
    <lineage>
        <taxon>Eukaryota</taxon>
        <taxon>Fungi</taxon>
        <taxon>Dikarya</taxon>
        <taxon>Ascomycota</taxon>
        <taxon>Pezizomycotina</taxon>
        <taxon>Eurotiomycetes</taxon>
        <taxon>Eurotiomycetidae</taxon>
        <taxon>Eurotiales</taxon>
        <taxon>Aspergillaceae</taxon>
        <taxon>Aspergillus</taxon>
        <taxon>Aspergillus subgen. Fumigati</taxon>
    </lineage>
</organism>